<keyword evidence="3" id="KW-1185">Reference proteome</keyword>
<reference evidence="2" key="1">
    <citation type="submission" date="2021-07" db="EMBL/GenBank/DDBJ databases">
        <authorList>
            <person name="Durling M."/>
        </authorList>
    </citation>
    <scope>NUCLEOTIDE SEQUENCE</scope>
</reference>
<proteinExistence type="predicted"/>
<accession>A0A9N9Q0G2</accession>
<organism evidence="2 3">
    <name type="scientific">Hymenoscyphus albidus</name>
    <dbReference type="NCBI Taxonomy" id="595503"/>
    <lineage>
        <taxon>Eukaryota</taxon>
        <taxon>Fungi</taxon>
        <taxon>Dikarya</taxon>
        <taxon>Ascomycota</taxon>
        <taxon>Pezizomycotina</taxon>
        <taxon>Leotiomycetes</taxon>
        <taxon>Helotiales</taxon>
        <taxon>Helotiaceae</taxon>
        <taxon>Hymenoscyphus</taxon>
    </lineage>
</organism>
<name>A0A9N9Q0G2_9HELO</name>
<dbReference type="OrthoDB" id="10254945at2759"/>
<evidence type="ECO:0000256" key="1">
    <source>
        <dbReference type="SAM" id="MobiDB-lite"/>
    </source>
</evidence>
<dbReference type="AlphaFoldDB" id="A0A9N9Q0G2"/>
<dbReference type="Proteomes" id="UP000701801">
    <property type="component" value="Unassembled WGS sequence"/>
</dbReference>
<gene>
    <name evidence="2" type="ORF">HYALB_00012778</name>
</gene>
<evidence type="ECO:0000313" key="3">
    <source>
        <dbReference type="Proteomes" id="UP000701801"/>
    </source>
</evidence>
<protein>
    <submittedName>
        <fullName evidence="2">Uncharacterized protein</fullName>
    </submittedName>
</protein>
<comment type="caution">
    <text evidence="2">The sequence shown here is derived from an EMBL/GenBank/DDBJ whole genome shotgun (WGS) entry which is preliminary data.</text>
</comment>
<evidence type="ECO:0000313" key="2">
    <source>
        <dbReference type="EMBL" id="CAG8981433.1"/>
    </source>
</evidence>
<feature type="region of interest" description="Disordered" evidence="1">
    <location>
        <begin position="1"/>
        <end position="33"/>
    </location>
</feature>
<sequence length="569" mass="65566">MDEPDWPPKYRAPHSADNTIQPVRAPTPTEELSEREKELENWQRKTLYGFTARYEYFGLNIYKLCILSILLRELYDLDAVTSRKLRKPNLSNEILSIYKDKQWIVDFDSGVLPAATDYYRLEDHCPTNSGLQGEWSMQNPIIRDIMQPVLRLATLKDANIDQILPRRPYGSDEIRQASKELDRVMKALIDDHNFTITFAEDSMDALTEKLEGIKYAMAYTLMFEVKSPIFMMISIKHVLPLLRQDLNDCERRQLELSLATTIVHETTFFGGTPLPMRSYLFQQLGTLPFGYWLYTKWPDIVHGNSVVCPVLTAPKLFEEQIMYPLPASMYEGVQLEEFWVKASRVNAFGGKALYLGTRTRGVRVPIDLKQKAYEYKVEMRLQNHPHTEIYYSELLSKLGTEDPLKLSPEDRDALRFAKELMQETITEDEFWANRRLMEGSFKTVLASLGTRKLSSLLNSKNDIKIGDFMVALDQSRQSHERAIHKLLETERTEGVIHIERRRNFKNWNDGMQSFTKRCRDNIVSSIWNQNPSKLATAIEAIYEGLTLQADGSGTVGVLPNVVVGREPSA</sequence>
<dbReference type="EMBL" id="CAJVRM010000480">
    <property type="protein sequence ID" value="CAG8981433.1"/>
    <property type="molecule type" value="Genomic_DNA"/>
</dbReference>